<feature type="compositionally biased region" description="Basic and acidic residues" evidence="7">
    <location>
        <begin position="37"/>
        <end position="51"/>
    </location>
</feature>
<sequence>MNPGIRVNHSRSEDVDDSYSEDAGASLGEDVDDSYSEDVHGSLREDVDRSRVDAGAGIEANEEVGPMSSTEQRRLEVLRAIVADYIATKEPIGSKSLVDRHNLGVSSATVRNDMAVLEAEGYITQPHTSSGRIPTDKGYRQFVDNISEVKPLSVAERRAILDFLESGVDLDDVLRRAVRLLAQLTRQVAMVQYPTVSASTVRHLEVVALNPARLLLVVITDTGRVDQRLVDLGAIIDDDDLAVLRAMLGSAMDGKRLAVASKMVAELPDRSPSRLRDVLIRVSTVLVETLVEHPEERLVLGGTANLTRNGGDFGFPGSLRAVLEALEEQVVVLKLLAAAQHPGTVTVQIGEETKVEQMRGTSVVSTGYGVPGTVLGAMGVLGPTRMDYPGSIASVAAVARYIGEVLAER</sequence>
<dbReference type="HAMAP" id="MF_00081">
    <property type="entry name" value="HrcA"/>
    <property type="match status" value="1"/>
</dbReference>
<dbReference type="SUPFAM" id="SSF55781">
    <property type="entry name" value="GAF domain-like"/>
    <property type="match status" value="1"/>
</dbReference>
<evidence type="ECO:0000256" key="4">
    <source>
        <dbReference type="ARBA" id="ARBA00023163"/>
    </source>
</evidence>
<feature type="domain" description="Heat-inducible transcription repressor HrcA C-terminal" evidence="8">
    <location>
        <begin position="171"/>
        <end position="392"/>
    </location>
</feature>
<gene>
    <name evidence="6 9" type="primary">hrcA</name>
    <name evidence="9" type="ORF">NRB56_21670</name>
</gene>
<comment type="function">
    <text evidence="5 6">Negative regulator of class I heat shock genes (grpE-dnaK-dnaJ and groELS operons). Prevents heat-shock induction of these operons.</text>
</comment>
<name>A0A7K0DLF0_9NOCA</name>
<keyword evidence="4 6" id="KW-0804">Transcription</keyword>
<dbReference type="AlphaFoldDB" id="A0A7K0DLF0"/>
<reference evidence="9 10" key="1">
    <citation type="submission" date="2019-10" db="EMBL/GenBank/DDBJ databases">
        <title>Nocardia macrotermitis sp. nov. and Nocardia aurantia sp. nov., isolated from the gut of fungus growing-termite Macrotermes natalensis.</title>
        <authorList>
            <person name="Benndorf R."/>
            <person name="Schwitalla J."/>
            <person name="Martin K."/>
            <person name="De Beer W."/>
            <person name="Kaster A.-K."/>
            <person name="Vollmers J."/>
            <person name="Poulsen M."/>
            <person name="Beemelmanns C."/>
        </authorList>
    </citation>
    <scope>NUCLEOTIDE SEQUENCE [LARGE SCALE GENOMIC DNA]</scope>
    <source>
        <strain evidence="9 10">RB56</strain>
    </source>
</reference>
<evidence type="ECO:0000256" key="5">
    <source>
        <dbReference type="ARBA" id="ARBA00055319"/>
    </source>
</evidence>
<dbReference type="Pfam" id="PF01628">
    <property type="entry name" value="HrcA"/>
    <property type="match status" value="1"/>
</dbReference>
<dbReference type="PANTHER" id="PTHR34824:SF1">
    <property type="entry name" value="HEAT-INDUCIBLE TRANSCRIPTION REPRESSOR HRCA"/>
    <property type="match status" value="1"/>
</dbReference>
<dbReference type="NCBIfam" id="TIGR00331">
    <property type="entry name" value="hrcA"/>
    <property type="match status" value="1"/>
</dbReference>
<dbReference type="Gene3D" id="3.30.390.60">
    <property type="entry name" value="Heat-inducible transcription repressor hrca homolog, domain 3"/>
    <property type="match status" value="1"/>
</dbReference>
<dbReference type="InterPro" id="IPR036388">
    <property type="entry name" value="WH-like_DNA-bd_sf"/>
</dbReference>
<keyword evidence="10" id="KW-1185">Reference proteome</keyword>
<comment type="caution">
    <text evidence="9">The sequence shown here is derived from an EMBL/GenBank/DDBJ whole genome shotgun (WGS) entry which is preliminary data.</text>
</comment>
<dbReference type="SUPFAM" id="SSF46785">
    <property type="entry name" value="Winged helix' DNA-binding domain"/>
    <property type="match status" value="1"/>
</dbReference>
<evidence type="ECO:0000256" key="7">
    <source>
        <dbReference type="SAM" id="MobiDB-lite"/>
    </source>
</evidence>
<protein>
    <recommendedName>
        <fullName evidence="6">Heat-inducible transcription repressor HrcA</fullName>
    </recommendedName>
</protein>
<evidence type="ECO:0000256" key="2">
    <source>
        <dbReference type="ARBA" id="ARBA00023015"/>
    </source>
</evidence>
<dbReference type="Gene3D" id="3.30.450.40">
    <property type="match status" value="1"/>
</dbReference>
<dbReference type="Proteomes" id="UP000431401">
    <property type="component" value="Unassembled WGS sequence"/>
</dbReference>
<dbReference type="PANTHER" id="PTHR34824">
    <property type="entry name" value="HEAT-INDUCIBLE TRANSCRIPTION REPRESSOR HRCA"/>
    <property type="match status" value="1"/>
</dbReference>
<dbReference type="InterPro" id="IPR002571">
    <property type="entry name" value="HrcA"/>
</dbReference>
<feature type="region of interest" description="Disordered" evidence="7">
    <location>
        <begin position="1"/>
        <end position="51"/>
    </location>
</feature>
<dbReference type="InterPro" id="IPR023120">
    <property type="entry name" value="WHTH_transcript_rep_HrcA_IDD"/>
</dbReference>
<keyword evidence="3 6" id="KW-0346">Stress response</keyword>
<dbReference type="Gene3D" id="1.10.10.10">
    <property type="entry name" value="Winged helix-like DNA-binding domain superfamily/Winged helix DNA-binding domain"/>
    <property type="match status" value="1"/>
</dbReference>
<proteinExistence type="inferred from homology"/>
<evidence type="ECO:0000259" key="8">
    <source>
        <dbReference type="Pfam" id="PF01628"/>
    </source>
</evidence>
<evidence type="ECO:0000313" key="9">
    <source>
        <dbReference type="EMBL" id="MQY26596.1"/>
    </source>
</evidence>
<comment type="similarity">
    <text evidence="6">Belongs to the HrcA family.</text>
</comment>
<organism evidence="9 10">
    <name type="scientific">Nocardia aurantia</name>
    <dbReference type="NCBI Taxonomy" id="2585199"/>
    <lineage>
        <taxon>Bacteria</taxon>
        <taxon>Bacillati</taxon>
        <taxon>Actinomycetota</taxon>
        <taxon>Actinomycetes</taxon>
        <taxon>Mycobacteriales</taxon>
        <taxon>Nocardiaceae</taxon>
        <taxon>Nocardia</taxon>
    </lineage>
</organism>
<evidence type="ECO:0000256" key="1">
    <source>
        <dbReference type="ARBA" id="ARBA00022491"/>
    </source>
</evidence>
<dbReference type="InterPro" id="IPR021153">
    <property type="entry name" value="HrcA_C"/>
</dbReference>
<dbReference type="EMBL" id="WEGI01000004">
    <property type="protein sequence ID" value="MQY26596.1"/>
    <property type="molecule type" value="Genomic_DNA"/>
</dbReference>
<dbReference type="GO" id="GO:0045892">
    <property type="term" value="P:negative regulation of DNA-templated transcription"/>
    <property type="evidence" value="ECO:0007669"/>
    <property type="project" value="UniProtKB-UniRule"/>
</dbReference>
<dbReference type="FunFam" id="1.10.10.10:FF:000049">
    <property type="entry name" value="Heat-inducible transcription repressor HrcA"/>
    <property type="match status" value="1"/>
</dbReference>
<evidence type="ECO:0000256" key="6">
    <source>
        <dbReference type="HAMAP-Rule" id="MF_00081"/>
    </source>
</evidence>
<dbReference type="GO" id="GO:0003677">
    <property type="term" value="F:DNA binding"/>
    <property type="evidence" value="ECO:0007669"/>
    <property type="project" value="InterPro"/>
</dbReference>
<accession>A0A7K0DLF0</accession>
<evidence type="ECO:0000313" key="10">
    <source>
        <dbReference type="Proteomes" id="UP000431401"/>
    </source>
</evidence>
<dbReference type="InterPro" id="IPR029016">
    <property type="entry name" value="GAF-like_dom_sf"/>
</dbReference>
<evidence type="ECO:0000256" key="3">
    <source>
        <dbReference type="ARBA" id="ARBA00023016"/>
    </source>
</evidence>
<dbReference type="InterPro" id="IPR036390">
    <property type="entry name" value="WH_DNA-bd_sf"/>
</dbReference>
<keyword evidence="2 6" id="KW-0805">Transcription regulation</keyword>
<keyword evidence="1 6" id="KW-0678">Repressor</keyword>